<evidence type="ECO:0000313" key="3">
    <source>
        <dbReference type="WBParaSite" id="OFLC_0001444501-mRNA-1"/>
    </source>
</evidence>
<reference evidence="1 2" key="1">
    <citation type="submission" date="2015-12" db="EMBL/GenBank/DDBJ databases">
        <title>Draft genome of the nematode, Onchocerca flexuosa.</title>
        <authorList>
            <person name="Mitreva M."/>
        </authorList>
    </citation>
    <scope>NUCLEOTIDE SEQUENCE [LARGE SCALE GENOMIC DNA]</scope>
    <source>
        <strain evidence="1">Red Deer</strain>
    </source>
</reference>
<keyword evidence="2" id="KW-1185">Reference proteome</keyword>
<dbReference type="EMBL" id="KZ270005">
    <property type="protein sequence ID" value="OZC08671.1"/>
    <property type="molecule type" value="Genomic_DNA"/>
</dbReference>
<sequence length="96" mass="10662">MGTAISYCLIGEEEAHATHIPYPALSPKRTLDNIGILVSEGSSKIDPYNYSHNTAVSHDMKYFLANEMCTGTPQHYPKFTWNIRSDVIGEAICSLK</sequence>
<protein>
    <submittedName>
        <fullName evidence="3">Peptidase_S8 domain-containing protein</fullName>
    </submittedName>
</protein>
<dbReference type="WBParaSite" id="OFLC_0001444501-mRNA-1">
    <property type="protein sequence ID" value="OFLC_0001444501-mRNA-1"/>
    <property type="gene ID" value="OFLC_0001444501"/>
</dbReference>
<accession>A0A183I3X5</accession>
<organism evidence="3">
    <name type="scientific">Onchocerca flexuosa</name>
    <dbReference type="NCBI Taxonomy" id="387005"/>
    <lineage>
        <taxon>Eukaryota</taxon>
        <taxon>Metazoa</taxon>
        <taxon>Ecdysozoa</taxon>
        <taxon>Nematoda</taxon>
        <taxon>Chromadorea</taxon>
        <taxon>Rhabditida</taxon>
        <taxon>Spirurina</taxon>
        <taxon>Spiruromorpha</taxon>
        <taxon>Filarioidea</taxon>
        <taxon>Onchocercidae</taxon>
        <taxon>Onchocerca</taxon>
    </lineage>
</organism>
<dbReference type="Proteomes" id="UP000242913">
    <property type="component" value="Unassembled WGS sequence"/>
</dbReference>
<gene>
    <name evidence="1" type="ORF">X798_04352</name>
</gene>
<proteinExistence type="predicted"/>
<evidence type="ECO:0000313" key="2">
    <source>
        <dbReference type="Proteomes" id="UP000242913"/>
    </source>
</evidence>
<dbReference type="AlphaFoldDB" id="A0A183I3X5"/>
<reference evidence="3" key="2">
    <citation type="submission" date="2016-06" db="UniProtKB">
        <authorList>
            <consortium name="WormBaseParasite"/>
        </authorList>
    </citation>
    <scope>IDENTIFICATION</scope>
</reference>
<evidence type="ECO:0000313" key="1">
    <source>
        <dbReference type="EMBL" id="OZC08671.1"/>
    </source>
</evidence>
<name>A0A183I3X5_9BILA</name>